<dbReference type="CDD" id="cd06183">
    <property type="entry name" value="cyt_b5_reduct_like"/>
    <property type="match status" value="1"/>
</dbReference>
<proteinExistence type="inferred from homology"/>
<dbReference type="InterPro" id="IPR017938">
    <property type="entry name" value="Riboflavin_synthase-like_b-brl"/>
</dbReference>
<dbReference type="Pfam" id="PF00970">
    <property type="entry name" value="FAD_binding_6"/>
    <property type="match status" value="1"/>
</dbReference>
<name>A0A818TPI5_9BILA</name>
<dbReference type="GO" id="GO:0046872">
    <property type="term" value="F:metal ion binding"/>
    <property type="evidence" value="ECO:0007669"/>
    <property type="project" value="UniProtKB-KW"/>
</dbReference>
<evidence type="ECO:0000256" key="3">
    <source>
        <dbReference type="ARBA" id="ARBA00022723"/>
    </source>
</evidence>
<evidence type="ECO:0008006" key="10">
    <source>
        <dbReference type="Google" id="ProtNLM"/>
    </source>
</evidence>
<gene>
    <name evidence="8" type="ORF">JBS370_LOCUS8615</name>
</gene>
<dbReference type="GO" id="GO:0005737">
    <property type="term" value="C:cytoplasm"/>
    <property type="evidence" value="ECO:0007669"/>
    <property type="project" value="TreeGrafter"/>
</dbReference>
<evidence type="ECO:0000313" key="9">
    <source>
        <dbReference type="Proteomes" id="UP000663836"/>
    </source>
</evidence>
<dbReference type="PROSITE" id="PS51384">
    <property type="entry name" value="FAD_FR"/>
    <property type="match status" value="1"/>
</dbReference>
<feature type="domain" description="FAD-binding FR-type" evidence="7">
    <location>
        <begin position="277"/>
        <end position="385"/>
    </location>
</feature>
<dbReference type="InterPro" id="IPR036400">
    <property type="entry name" value="Cyt_B5-like_heme/steroid_sf"/>
</dbReference>
<evidence type="ECO:0000256" key="1">
    <source>
        <dbReference type="ARBA" id="ARBA00006105"/>
    </source>
</evidence>
<dbReference type="InterPro" id="IPR001433">
    <property type="entry name" value="OxRdtase_FAD/NAD-bd"/>
</dbReference>
<dbReference type="PRINTS" id="PR00406">
    <property type="entry name" value="CYTB5RDTASE"/>
</dbReference>
<comment type="similarity">
    <text evidence="1">Belongs to the flavoprotein pyridine nucleotide cytochrome reductase family.</text>
</comment>
<protein>
    <recommendedName>
        <fullName evidence="10">Cytochrome-b5 reductase</fullName>
    </recommendedName>
</protein>
<dbReference type="InterPro" id="IPR001199">
    <property type="entry name" value="Cyt_B5-like_heme/steroid-bd"/>
</dbReference>
<dbReference type="Proteomes" id="UP000663836">
    <property type="component" value="Unassembled WGS sequence"/>
</dbReference>
<dbReference type="Gene3D" id="3.10.120.10">
    <property type="entry name" value="Cytochrome b5-like heme/steroid binding domain"/>
    <property type="match status" value="1"/>
</dbReference>
<dbReference type="Gene3D" id="2.40.30.10">
    <property type="entry name" value="Translation factors"/>
    <property type="match status" value="1"/>
</dbReference>
<dbReference type="GO" id="GO:0020037">
    <property type="term" value="F:heme binding"/>
    <property type="evidence" value="ECO:0007669"/>
    <property type="project" value="InterPro"/>
</dbReference>
<dbReference type="GO" id="GO:0004128">
    <property type="term" value="F:cytochrome-b5 reductase activity, acting on NAD(P)H"/>
    <property type="evidence" value="ECO:0007669"/>
    <property type="project" value="TreeGrafter"/>
</dbReference>
<evidence type="ECO:0000256" key="5">
    <source>
        <dbReference type="ARBA" id="ARBA00023004"/>
    </source>
</evidence>
<evidence type="ECO:0000259" key="6">
    <source>
        <dbReference type="PROSITE" id="PS50255"/>
    </source>
</evidence>
<keyword evidence="5" id="KW-0408">Iron</keyword>
<reference evidence="8" key="1">
    <citation type="submission" date="2021-02" db="EMBL/GenBank/DDBJ databases">
        <authorList>
            <person name="Nowell W R."/>
        </authorList>
    </citation>
    <scope>NUCLEOTIDE SEQUENCE</scope>
</reference>
<evidence type="ECO:0000256" key="4">
    <source>
        <dbReference type="ARBA" id="ARBA00023002"/>
    </source>
</evidence>
<dbReference type="FunFam" id="3.40.50.80:FF:000021">
    <property type="entry name" value="Cytochrome b5 reductase 4"/>
    <property type="match status" value="1"/>
</dbReference>
<dbReference type="SUPFAM" id="SSF63380">
    <property type="entry name" value="Riboflavin synthase domain-like"/>
    <property type="match status" value="1"/>
</dbReference>
<dbReference type="SUPFAM" id="SSF52343">
    <property type="entry name" value="Ferredoxin reductase-like, C-terminal NADP-linked domain"/>
    <property type="match status" value="1"/>
</dbReference>
<keyword evidence="4" id="KW-0560">Oxidoreductase</keyword>
<dbReference type="InterPro" id="IPR051872">
    <property type="entry name" value="Cytochrome_b5/Flavoprotein_Rdt"/>
</dbReference>
<organism evidence="8 9">
    <name type="scientific">Rotaria sordida</name>
    <dbReference type="NCBI Taxonomy" id="392033"/>
    <lineage>
        <taxon>Eukaryota</taxon>
        <taxon>Metazoa</taxon>
        <taxon>Spiralia</taxon>
        <taxon>Gnathifera</taxon>
        <taxon>Rotifera</taxon>
        <taxon>Eurotatoria</taxon>
        <taxon>Bdelloidea</taxon>
        <taxon>Philodinida</taxon>
        <taxon>Philodinidae</taxon>
        <taxon>Rotaria</taxon>
    </lineage>
</organism>
<keyword evidence="2" id="KW-0349">Heme</keyword>
<dbReference type="PANTHER" id="PTHR46237:SF1">
    <property type="entry name" value="CYTOCHROME B5 REDUCTASE 4"/>
    <property type="match status" value="1"/>
</dbReference>
<evidence type="ECO:0000313" key="8">
    <source>
        <dbReference type="EMBL" id="CAF3687396.1"/>
    </source>
</evidence>
<dbReference type="FunFam" id="3.10.120.10:FF:000001">
    <property type="entry name" value="Cytochrome b5 reductase 4"/>
    <property type="match status" value="1"/>
</dbReference>
<dbReference type="PROSITE" id="PS50255">
    <property type="entry name" value="CYTOCHROME_B5_2"/>
    <property type="match status" value="1"/>
</dbReference>
<dbReference type="InterPro" id="IPR018506">
    <property type="entry name" value="Cyt_B5_heme-BS"/>
</dbReference>
<accession>A0A818TPI5</accession>
<dbReference type="SUPFAM" id="SSF55856">
    <property type="entry name" value="Cytochrome b5-like heme/steroid binding domain"/>
    <property type="match status" value="1"/>
</dbReference>
<dbReference type="PRINTS" id="PR00363">
    <property type="entry name" value="CYTOCHROMEB5"/>
</dbReference>
<keyword evidence="3" id="KW-0479">Metal-binding</keyword>
<feature type="domain" description="Cytochrome b5 heme-binding" evidence="6">
    <location>
        <begin position="73"/>
        <end position="149"/>
    </location>
</feature>
<dbReference type="InterPro" id="IPR008333">
    <property type="entry name" value="Cbr1-like_FAD-bd_dom"/>
</dbReference>
<dbReference type="SMART" id="SM01117">
    <property type="entry name" value="Cyt-b5"/>
    <property type="match status" value="1"/>
</dbReference>
<evidence type="ECO:0000259" key="7">
    <source>
        <dbReference type="PROSITE" id="PS51384"/>
    </source>
</evidence>
<sequence length="525" mass="60142">MSSIWKCICGDKPREENKIRDISVTMNYLSLPVQKSNVNKPRAQVILAPQHGLMDWIRKTNNTPNMSGTNGKLLSVTEDELAKHNKKTDCWTAISGHVYNITPYLDYHPGGVDEIMKGAGIDATALFQDIHSWVNFASMLEKCLVGRLITKNNQKETSLTKSKSLPNRLRFDFRQENSNSLTLFIYTTCINLTVENIFVYIENSKQILILVFIDGFIHTIAIDLLELITNEFTVRISSDSRTQIEIDLNKQIDRKWKSIGKFLPNHLSICTIQDFDPIYFTVTLIKRTPVTYNTDWYTFSLPSNVFMVPPIGYHIRLRQAKDGIIIVKPYTVVNRLNNGENSSSKHTIELLVKHYLDGIMSTTLEKLNIGDTIEMSSYEGTFDIQRIDMCQTLILISAGTGLTPMIRIMNYVIQQTNNGKHINVFLVFFNRTEKDILCREELDTISTQYKFVVHYILSEPDTEWTGETGYIRGELLHRLLPPSPSKDHDIQTLVCICGPIKFTTLAVELFKEQNYNDNHLHVFLA</sequence>
<dbReference type="InterPro" id="IPR017927">
    <property type="entry name" value="FAD-bd_FR_type"/>
</dbReference>
<evidence type="ECO:0000256" key="2">
    <source>
        <dbReference type="ARBA" id="ARBA00022617"/>
    </source>
</evidence>
<dbReference type="PROSITE" id="PS00191">
    <property type="entry name" value="CYTOCHROME_B5_1"/>
    <property type="match status" value="1"/>
</dbReference>
<dbReference type="Pfam" id="PF00175">
    <property type="entry name" value="NAD_binding_1"/>
    <property type="match status" value="1"/>
</dbReference>
<dbReference type="AlphaFoldDB" id="A0A818TPI5"/>
<dbReference type="PANTHER" id="PTHR46237">
    <property type="entry name" value="CYTOCHROME B5 REDUCTASE 4 FAMILY MEMBER"/>
    <property type="match status" value="1"/>
</dbReference>
<dbReference type="Pfam" id="PF00173">
    <property type="entry name" value="Cyt-b5"/>
    <property type="match status" value="1"/>
</dbReference>
<comment type="caution">
    <text evidence="8">The sequence shown here is derived from an EMBL/GenBank/DDBJ whole genome shotgun (WGS) entry which is preliminary data.</text>
</comment>
<dbReference type="Gene3D" id="3.40.50.80">
    <property type="entry name" value="Nucleotide-binding domain of ferredoxin-NADP reductase (FNR) module"/>
    <property type="match status" value="1"/>
</dbReference>
<dbReference type="InterPro" id="IPR039261">
    <property type="entry name" value="FNR_nucleotide-bd"/>
</dbReference>
<dbReference type="EMBL" id="CAJOBD010000554">
    <property type="protein sequence ID" value="CAF3687396.1"/>
    <property type="molecule type" value="Genomic_DNA"/>
</dbReference>